<reference evidence="3" key="1">
    <citation type="submission" date="2023-09" db="EMBL/GenBank/DDBJ databases">
        <authorList>
            <person name="Li S."/>
            <person name="Li X."/>
            <person name="Zhang C."/>
            <person name="Zhao Z."/>
        </authorList>
    </citation>
    <scope>NUCLEOTIDE SEQUENCE [LARGE SCALE GENOMIC DNA]</scope>
    <source>
        <strain evidence="3">SQ345</strain>
    </source>
</reference>
<accession>A0ABY9TJ11</accession>
<dbReference type="RefSeq" id="WP_348387360.1">
    <property type="nucleotide sequence ID" value="NZ_CP134146.1"/>
</dbReference>
<evidence type="ECO:0000256" key="1">
    <source>
        <dbReference type="SAM" id="MobiDB-lite"/>
    </source>
</evidence>
<evidence type="ECO:0000313" key="3">
    <source>
        <dbReference type="Proteomes" id="UP001248581"/>
    </source>
</evidence>
<gene>
    <name evidence="2" type="ORF">RI845_16955</name>
</gene>
<proteinExistence type="predicted"/>
<keyword evidence="3" id="KW-1185">Reference proteome</keyword>
<protein>
    <submittedName>
        <fullName evidence="2">Uncharacterized protein</fullName>
    </submittedName>
</protein>
<evidence type="ECO:0000313" key="2">
    <source>
        <dbReference type="EMBL" id="WNC68203.1"/>
    </source>
</evidence>
<dbReference type="Proteomes" id="UP001248581">
    <property type="component" value="Chromosome"/>
</dbReference>
<dbReference type="EMBL" id="CP134146">
    <property type="protein sequence ID" value="WNC68203.1"/>
    <property type="molecule type" value="Genomic_DNA"/>
</dbReference>
<sequence length="133" mass="15005">MNLTLEQTINKTCLIGLSYFDVEHNLLKQSMLAGTVTAVDKEMGITVSLLTTADKNTGTEKPANFIIPANLVCWFIAPKGDFHTSQSGVKITNPDYLVTWDIYQTKEQDSQQQSEGQQQWWKWQPRTEAPQIG</sequence>
<feature type="compositionally biased region" description="Low complexity" evidence="1">
    <location>
        <begin position="110"/>
        <end position="124"/>
    </location>
</feature>
<organism evidence="2 3">
    <name type="scientific">Thalassotalea nanhaiensis</name>
    <dbReference type="NCBI Taxonomy" id="3065648"/>
    <lineage>
        <taxon>Bacteria</taxon>
        <taxon>Pseudomonadati</taxon>
        <taxon>Pseudomonadota</taxon>
        <taxon>Gammaproteobacteria</taxon>
        <taxon>Alteromonadales</taxon>
        <taxon>Colwelliaceae</taxon>
        <taxon>Thalassotalea</taxon>
    </lineage>
</organism>
<name>A0ABY9TJ11_9GAMM</name>
<feature type="region of interest" description="Disordered" evidence="1">
    <location>
        <begin position="108"/>
        <end position="133"/>
    </location>
</feature>